<comment type="caution">
    <text evidence="1">The sequence shown here is derived from an EMBL/GenBank/DDBJ whole genome shotgun (WGS) entry which is preliminary data.</text>
</comment>
<name>A0ACB7IKY9_PLECO</name>
<accession>A0ACB7IKY9</accession>
<organism evidence="1 2">
    <name type="scientific">Pleurotus cornucopiae</name>
    <name type="common">Cornucopia mushroom</name>
    <dbReference type="NCBI Taxonomy" id="5321"/>
    <lineage>
        <taxon>Eukaryota</taxon>
        <taxon>Fungi</taxon>
        <taxon>Dikarya</taxon>
        <taxon>Basidiomycota</taxon>
        <taxon>Agaricomycotina</taxon>
        <taxon>Agaricomycetes</taxon>
        <taxon>Agaricomycetidae</taxon>
        <taxon>Agaricales</taxon>
        <taxon>Pleurotineae</taxon>
        <taxon>Pleurotaceae</taxon>
        <taxon>Pleurotus</taxon>
    </lineage>
</organism>
<protein>
    <submittedName>
        <fullName evidence="1">Uncharacterized protein</fullName>
    </submittedName>
</protein>
<evidence type="ECO:0000313" key="1">
    <source>
        <dbReference type="EMBL" id="KAG9218843.1"/>
    </source>
</evidence>
<keyword evidence="2" id="KW-1185">Reference proteome</keyword>
<proteinExistence type="predicted"/>
<dbReference type="Proteomes" id="UP000824881">
    <property type="component" value="Unassembled WGS sequence"/>
</dbReference>
<gene>
    <name evidence="1" type="ORF">CCMSSC00406_0001043</name>
</gene>
<reference evidence="1 2" key="1">
    <citation type="journal article" date="2021" name="Appl. Environ. Microbiol.">
        <title>Genetic linkage and physical mapping for an oyster mushroom Pleurotus cornucopiae and QTL analysis for the trait cap color.</title>
        <authorList>
            <person name="Zhang Y."/>
            <person name="Gao W."/>
            <person name="Sonnenberg A."/>
            <person name="Chen Q."/>
            <person name="Zhang J."/>
            <person name="Huang C."/>
        </authorList>
    </citation>
    <scope>NUCLEOTIDE SEQUENCE [LARGE SCALE GENOMIC DNA]</scope>
    <source>
        <strain evidence="1">CCMSSC00406</strain>
    </source>
</reference>
<dbReference type="EMBL" id="WQMT02000009">
    <property type="protein sequence ID" value="KAG9218843.1"/>
    <property type="molecule type" value="Genomic_DNA"/>
</dbReference>
<evidence type="ECO:0000313" key="2">
    <source>
        <dbReference type="Proteomes" id="UP000824881"/>
    </source>
</evidence>
<sequence length="840" mass="93286">MLGARTKQVVSYGRRNQRIVPTDDKDRKHASIFDDLPPPQWAPVVSKMRKREEPPVKPASPKFVVMKRKKRLSPILSPPNVKKRARAAQLRFEECAPKEPSPAKKLIHASPAAKEATLRAPLSPYPINLINSPVKPAKSTRKSMAHSALGKPLALKSSAPPCVDINITVLDKEGKTVSKERRVSGSNAAVIPLGSKADTRPKEDTSSQRRSRAQKPRPVPERSPPVVSWLVSDSEADSPAQKSKPAPRPTPPVVSWLASDSEGDSPIILPKARTRRVKVARIISEDEASSSSSDEVVPFDDGIPELHDPPPVDASRRNSNHPTETVLPFRPYGTTSKFTTPSSPPSRGLPSYNPSPILKPRPLTPIRKKHGFPFHEPPSPPSPCELSDFDLSAEFASLDIIGDGTDPSMQTEPPRPQYPEYLMPLLRECQQENTGPYEFSAFIEAFPMDPVVRTKTSEVKFKKIGEASFSEVFGIGDVVLKIIPLRDERAVPSEGADDVDGPPPSDANDVLKEMIVTRAMGSVSEGFVELLKTYIVRGRYPELLLDLWDEYLEQNGSESVRPDTFMVSQIYAIIVLPNGGPDLEAYTFTTPTKTGWRQASSVFWQVAKTLSHAEQLVSFEHRDLHWGQILVKNTCTTPYALPLGTRSQNQKHVGPKMKMDDQRHGVKVTLIDLGLSRMDAGDGAGGELVHWTPFDEEVFMGEGDYQFDIYRLMREHNGDAWEDFRPLTNVMWLHYLILKLMRSKKLRPPPTRKDKDNKRLSVAPSPQTEFTERDCYEIMVGVEKYLGKSVASVVASSKKSKTKARRKTQAPASAPELLGPSCAGELLEYGVKHGWVDPIR</sequence>